<evidence type="ECO:0000313" key="2">
    <source>
        <dbReference type="Proteomes" id="UP001148838"/>
    </source>
</evidence>
<protein>
    <recommendedName>
        <fullName evidence="3">Reverse transcriptase domain-containing protein</fullName>
    </recommendedName>
</protein>
<accession>A0ABQ8SKX1</accession>
<name>A0ABQ8SKX1_PERAM</name>
<sequence length="250" mass="29088">MRNVSTVTFCVTCRITDRTLLPVAVPRVIRSPTLRSFRIAEFVALYDRTCDLMQGLLFPNHVTNDSHRLRQCFSVEAFWIGHKNQRRFLVVKSTTKAQDFRAIDPNSNPRDFKKAYDSVKREVLYDILIEFGIPKKLVRLIKICLSETYSRVRIEYAIRKVQDNRQGLELNGLHQLLVYADDVMLGENTQKVQRSARGYQLRVTGILRTTYRSVQRHIGIAVVKWKSLEQEEIVGLILFVREKPSAENNF</sequence>
<dbReference type="EMBL" id="JAJSOF020000025">
    <property type="protein sequence ID" value="KAJ4434633.1"/>
    <property type="molecule type" value="Genomic_DNA"/>
</dbReference>
<comment type="caution">
    <text evidence="1">The sequence shown here is derived from an EMBL/GenBank/DDBJ whole genome shotgun (WGS) entry which is preliminary data.</text>
</comment>
<evidence type="ECO:0008006" key="3">
    <source>
        <dbReference type="Google" id="ProtNLM"/>
    </source>
</evidence>
<reference evidence="1 2" key="1">
    <citation type="journal article" date="2022" name="Allergy">
        <title>Genome assembly and annotation of Periplaneta americana reveal a comprehensive cockroach allergen profile.</title>
        <authorList>
            <person name="Wang L."/>
            <person name="Xiong Q."/>
            <person name="Saelim N."/>
            <person name="Wang L."/>
            <person name="Nong W."/>
            <person name="Wan A.T."/>
            <person name="Shi M."/>
            <person name="Liu X."/>
            <person name="Cao Q."/>
            <person name="Hui J.H.L."/>
            <person name="Sookrung N."/>
            <person name="Leung T.F."/>
            <person name="Tungtrongchitr A."/>
            <person name="Tsui S.K.W."/>
        </authorList>
    </citation>
    <scope>NUCLEOTIDE SEQUENCE [LARGE SCALE GENOMIC DNA]</scope>
    <source>
        <strain evidence="1">PWHHKU_190912</strain>
    </source>
</reference>
<gene>
    <name evidence="1" type="ORF">ANN_23196</name>
</gene>
<dbReference type="Proteomes" id="UP001148838">
    <property type="component" value="Unassembled WGS sequence"/>
</dbReference>
<keyword evidence="2" id="KW-1185">Reference proteome</keyword>
<organism evidence="1 2">
    <name type="scientific">Periplaneta americana</name>
    <name type="common">American cockroach</name>
    <name type="synonym">Blatta americana</name>
    <dbReference type="NCBI Taxonomy" id="6978"/>
    <lineage>
        <taxon>Eukaryota</taxon>
        <taxon>Metazoa</taxon>
        <taxon>Ecdysozoa</taxon>
        <taxon>Arthropoda</taxon>
        <taxon>Hexapoda</taxon>
        <taxon>Insecta</taxon>
        <taxon>Pterygota</taxon>
        <taxon>Neoptera</taxon>
        <taxon>Polyneoptera</taxon>
        <taxon>Dictyoptera</taxon>
        <taxon>Blattodea</taxon>
        <taxon>Blattoidea</taxon>
        <taxon>Blattidae</taxon>
        <taxon>Blattinae</taxon>
        <taxon>Periplaneta</taxon>
    </lineage>
</organism>
<evidence type="ECO:0000313" key="1">
    <source>
        <dbReference type="EMBL" id="KAJ4434633.1"/>
    </source>
</evidence>
<proteinExistence type="predicted"/>